<dbReference type="PANTHER" id="PTHR46042:SF1">
    <property type="entry name" value="DIPHTHINE METHYLTRANSFERASE"/>
    <property type="match status" value="1"/>
</dbReference>
<dbReference type="GO" id="GO:0061685">
    <property type="term" value="F:diphthine methylesterase activity"/>
    <property type="evidence" value="ECO:0007669"/>
    <property type="project" value="UniProtKB-EC"/>
</dbReference>
<comment type="caution">
    <text evidence="9">The sequence shown here is derived from an EMBL/GenBank/DDBJ whole genome shotgun (WGS) entry which is preliminary data.</text>
</comment>
<name>A0A9Q3D755_9BASI</name>
<organism evidence="9 10">
    <name type="scientific">Austropuccinia psidii MF-1</name>
    <dbReference type="NCBI Taxonomy" id="1389203"/>
    <lineage>
        <taxon>Eukaryota</taxon>
        <taxon>Fungi</taxon>
        <taxon>Dikarya</taxon>
        <taxon>Basidiomycota</taxon>
        <taxon>Pucciniomycotina</taxon>
        <taxon>Pucciniomycetes</taxon>
        <taxon>Pucciniales</taxon>
        <taxon>Sphaerophragmiaceae</taxon>
        <taxon>Austropuccinia</taxon>
    </lineage>
</organism>
<dbReference type="AlphaFoldDB" id="A0A9Q3D755"/>
<keyword evidence="2 8" id="KW-0853">WD repeat</keyword>
<evidence type="ECO:0000256" key="5">
    <source>
        <dbReference type="ARBA" id="ARBA00038092"/>
    </source>
</evidence>
<protein>
    <recommendedName>
        <fullName evidence="6">methylated diphthine methylhydrolase</fullName>
        <ecNumber evidence="6">3.1.1.97</ecNumber>
    </recommendedName>
</protein>
<keyword evidence="4" id="KW-0378">Hydrolase</keyword>
<comment type="similarity">
    <text evidence="5">Belongs to the DPH7 family.</text>
</comment>
<keyword evidence="10" id="KW-1185">Reference proteome</keyword>
<evidence type="ECO:0000313" key="10">
    <source>
        <dbReference type="Proteomes" id="UP000765509"/>
    </source>
</evidence>
<dbReference type="InterPro" id="IPR052415">
    <property type="entry name" value="Diphthine_MTase"/>
</dbReference>
<dbReference type="InterPro" id="IPR015943">
    <property type="entry name" value="WD40/YVTN_repeat-like_dom_sf"/>
</dbReference>
<dbReference type="SMART" id="SM00320">
    <property type="entry name" value="WD40"/>
    <property type="match status" value="3"/>
</dbReference>
<dbReference type="InterPro" id="IPR036322">
    <property type="entry name" value="WD40_repeat_dom_sf"/>
</dbReference>
<dbReference type="EMBL" id="AVOT02012859">
    <property type="protein sequence ID" value="MBW0494987.1"/>
    <property type="molecule type" value="Genomic_DNA"/>
</dbReference>
<proteinExistence type="inferred from homology"/>
<comment type="pathway">
    <text evidence="1">Protein modification; peptidyl-diphthamide biosynthesis.</text>
</comment>
<dbReference type="GO" id="GO:0005737">
    <property type="term" value="C:cytoplasm"/>
    <property type="evidence" value="ECO:0007669"/>
    <property type="project" value="TreeGrafter"/>
</dbReference>
<sequence>MIAIKIFSECDGEDIQRPGRQTGDMEPALAHPACIINTVYTPCSVEFCPVRPNLVTCGLYQTQQVQQDAGDESQDPPIERLGRCLLFDVTTDRQGSDRSSDPLVDAPIVCQELQQIDCAAILDQRWTQSLAPVLIVADADGDLRSYQLRQEDERTQLHFFDTVSCASNGALCLALDISDRLHSTQSPKVVTTLSNGEIVLLDQTSSSKKLVENIRWHGHTFEPWTCGFDYWQPTTVLTGGDDCTLKVWDVRSLPGQPVLINKKFGGGVTAVRSHHLKEHVFAVGSYDSALRVYDKRNFSQPVWTQTVGGGIWRLKWHSDQPDRLLIAAMHDGFKVVEVFNESSDTPPRIHTTFNERASLAYGADWGPALTQEDLKQTLVASCSFYDKALHFWYVS</sequence>
<dbReference type="PANTHER" id="PTHR46042">
    <property type="entry name" value="DIPHTHINE METHYLTRANSFERASE"/>
    <property type="match status" value="1"/>
</dbReference>
<dbReference type="InterPro" id="IPR001680">
    <property type="entry name" value="WD40_rpt"/>
</dbReference>
<dbReference type="Gene3D" id="2.130.10.10">
    <property type="entry name" value="YVTN repeat-like/Quinoprotein amine dehydrogenase"/>
    <property type="match status" value="1"/>
</dbReference>
<dbReference type="GO" id="GO:0017183">
    <property type="term" value="P:protein histidyl modification to diphthamide"/>
    <property type="evidence" value="ECO:0007669"/>
    <property type="project" value="TreeGrafter"/>
</dbReference>
<evidence type="ECO:0000256" key="4">
    <source>
        <dbReference type="ARBA" id="ARBA00022801"/>
    </source>
</evidence>
<dbReference type="Proteomes" id="UP000765509">
    <property type="component" value="Unassembled WGS sequence"/>
</dbReference>
<dbReference type="OrthoDB" id="1930760at2759"/>
<evidence type="ECO:0000256" key="1">
    <source>
        <dbReference type="ARBA" id="ARBA00005156"/>
    </source>
</evidence>
<accession>A0A9Q3D755</accession>
<evidence type="ECO:0000256" key="7">
    <source>
        <dbReference type="ARBA" id="ARBA00047551"/>
    </source>
</evidence>
<evidence type="ECO:0000256" key="2">
    <source>
        <dbReference type="ARBA" id="ARBA00022574"/>
    </source>
</evidence>
<dbReference type="PROSITE" id="PS50082">
    <property type="entry name" value="WD_REPEATS_2"/>
    <property type="match status" value="1"/>
</dbReference>
<dbReference type="SUPFAM" id="SSF50978">
    <property type="entry name" value="WD40 repeat-like"/>
    <property type="match status" value="1"/>
</dbReference>
<keyword evidence="3" id="KW-0677">Repeat</keyword>
<comment type="catalytic activity">
    <reaction evidence="7">
        <text>diphthine methyl ester-[translation elongation factor 2] + H2O = diphthine-[translation elongation factor 2] + methanol + H(+)</text>
        <dbReference type="Rhea" id="RHEA:42656"/>
        <dbReference type="Rhea" id="RHEA-COMP:10172"/>
        <dbReference type="Rhea" id="RHEA-COMP:10173"/>
        <dbReference type="ChEBI" id="CHEBI:15377"/>
        <dbReference type="ChEBI" id="CHEBI:15378"/>
        <dbReference type="ChEBI" id="CHEBI:17790"/>
        <dbReference type="ChEBI" id="CHEBI:79005"/>
        <dbReference type="ChEBI" id="CHEBI:82696"/>
        <dbReference type="EC" id="3.1.1.97"/>
    </reaction>
</comment>
<reference evidence="9" key="1">
    <citation type="submission" date="2021-03" db="EMBL/GenBank/DDBJ databases">
        <title>Draft genome sequence of rust myrtle Austropuccinia psidii MF-1, a brazilian biotype.</title>
        <authorList>
            <person name="Quecine M.C."/>
            <person name="Pachon D.M.R."/>
            <person name="Bonatelli M.L."/>
            <person name="Correr F.H."/>
            <person name="Franceschini L.M."/>
            <person name="Leite T.F."/>
            <person name="Margarido G.R.A."/>
            <person name="Almeida C.A."/>
            <person name="Ferrarezi J.A."/>
            <person name="Labate C.A."/>
        </authorList>
    </citation>
    <scope>NUCLEOTIDE SEQUENCE</scope>
    <source>
        <strain evidence="9">MF-1</strain>
    </source>
</reference>
<dbReference type="Pfam" id="PF00400">
    <property type="entry name" value="WD40"/>
    <property type="match status" value="1"/>
</dbReference>
<evidence type="ECO:0000256" key="6">
    <source>
        <dbReference type="ARBA" id="ARBA00039131"/>
    </source>
</evidence>
<dbReference type="EC" id="3.1.1.97" evidence="6"/>
<evidence type="ECO:0000256" key="3">
    <source>
        <dbReference type="ARBA" id="ARBA00022737"/>
    </source>
</evidence>
<feature type="repeat" description="WD" evidence="8">
    <location>
        <begin position="236"/>
        <end position="252"/>
    </location>
</feature>
<gene>
    <name evidence="9" type="ORF">O181_034702</name>
</gene>
<evidence type="ECO:0000313" key="9">
    <source>
        <dbReference type="EMBL" id="MBW0494987.1"/>
    </source>
</evidence>
<evidence type="ECO:0000256" key="8">
    <source>
        <dbReference type="PROSITE-ProRule" id="PRU00221"/>
    </source>
</evidence>